<dbReference type="GO" id="GO:0016020">
    <property type="term" value="C:membrane"/>
    <property type="evidence" value="ECO:0007669"/>
    <property type="project" value="UniProtKB-SubCell"/>
</dbReference>
<dbReference type="KEGG" id="woc:BA177_13115"/>
<feature type="transmembrane region" description="Helical" evidence="5">
    <location>
        <begin position="6"/>
        <end position="24"/>
    </location>
</feature>
<keyword evidence="7" id="KW-1185">Reference proteome</keyword>
<feature type="transmembrane region" description="Helical" evidence="5">
    <location>
        <begin position="59"/>
        <end position="78"/>
    </location>
</feature>
<accession>A0A193LHM8</accession>
<gene>
    <name evidence="6" type="ORF">BA177_13115</name>
</gene>
<dbReference type="SUPFAM" id="SSF161084">
    <property type="entry name" value="MAPEG domain-like"/>
    <property type="match status" value="1"/>
</dbReference>
<dbReference type="STRING" id="1548547.BA177_13115"/>
<keyword evidence="4 5" id="KW-0472">Membrane</keyword>
<comment type="subcellular location">
    <subcellularLocation>
        <location evidence="1">Membrane</location>
    </subcellularLocation>
</comment>
<evidence type="ECO:0000313" key="7">
    <source>
        <dbReference type="Proteomes" id="UP000092695"/>
    </source>
</evidence>
<dbReference type="Gene3D" id="1.20.120.550">
    <property type="entry name" value="Membrane associated eicosanoid/glutathione metabolism-like domain"/>
    <property type="match status" value="1"/>
</dbReference>
<dbReference type="Pfam" id="PF01124">
    <property type="entry name" value="MAPEG"/>
    <property type="match status" value="1"/>
</dbReference>
<evidence type="ECO:0000256" key="2">
    <source>
        <dbReference type="ARBA" id="ARBA00022692"/>
    </source>
</evidence>
<sequence>MSSELMSLTWVATLTAVLWIPYILNMIAVRGLIDAVGYPVEPKPLSGWAQKMKLAHANAVENLVVFAALVLVANAVGVSNDTTVMACQVYFYARLVHVFAYTFSVPWVRTLAFAVGFICQMAIALQLL</sequence>
<name>A0A193LHM8_9GAMM</name>
<evidence type="ECO:0000313" key="6">
    <source>
        <dbReference type="EMBL" id="ANO52012.1"/>
    </source>
</evidence>
<reference evidence="6 7" key="1">
    <citation type="submission" date="2016-06" db="EMBL/GenBank/DDBJ databases">
        <title>Complete genome sequence of a deep-branching marine Gamma Proteobacterium Woeseia oceani type strain XK5.</title>
        <authorList>
            <person name="Mu D."/>
            <person name="Du Z."/>
        </authorList>
    </citation>
    <scope>NUCLEOTIDE SEQUENCE [LARGE SCALE GENOMIC DNA]</scope>
    <source>
        <strain evidence="6 7">XK5</strain>
    </source>
</reference>
<dbReference type="AlphaFoldDB" id="A0A193LHM8"/>
<protein>
    <recommendedName>
        <fullName evidence="8">MAPEG family protein</fullName>
    </recommendedName>
</protein>
<dbReference type="PANTHER" id="PTHR35371:SF1">
    <property type="entry name" value="BLR7753 PROTEIN"/>
    <property type="match status" value="1"/>
</dbReference>
<dbReference type="RefSeq" id="WP_068616910.1">
    <property type="nucleotide sequence ID" value="NZ_CP016268.1"/>
</dbReference>
<evidence type="ECO:0000256" key="1">
    <source>
        <dbReference type="ARBA" id="ARBA00004370"/>
    </source>
</evidence>
<evidence type="ECO:0000256" key="3">
    <source>
        <dbReference type="ARBA" id="ARBA00022989"/>
    </source>
</evidence>
<keyword evidence="2 5" id="KW-0812">Transmembrane</keyword>
<organism evidence="6 7">
    <name type="scientific">Woeseia oceani</name>
    <dbReference type="NCBI Taxonomy" id="1548547"/>
    <lineage>
        <taxon>Bacteria</taxon>
        <taxon>Pseudomonadati</taxon>
        <taxon>Pseudomonadota</taxon>
        <taxon>Gammaproteobacteria</taxon>
        <taxon>Woeseiales</taxon>
        <taxon>Woeseiaceae</taxon>
        <taxon>Woeseia</taxon>
    </lineage>
</organism>
<evidence type="ECO:0000256" key="5">
    <source>
        <dbReference type="SAM" id="Phobius"/>
    </source>
</evidence>
<dbReference type="OrthoDB" id="343936at2"/>
<keyword evidence="3 5" id="KW-1133">Transmembrane helix</keyword>
<dbReference type="Proteomes" id="UP000092695">
    <property type="component" value="Chromosome"/>
</dbReference>
<evidence type="ECO:0000256" key="4">
    <source>
        <dbReference type="ARBA" id="ARBA00023136"/>
    </source>
</evidence>
<feature type="transmembrane region" description="Helical" evidence="5">
    <location>
        <begin position="98"/>
        <end position="125"/>
    </location>
</feature>
<dbReference type="InterPro" id="IPR001129">
    <property type="entry name" value="Membr-assoc_MAPEG"/>
</dbReference>
<dbReference type="InterPro" id="IPR023352">
    <property type="entry name" value="MAPEG-like_dom_sf"/>
</dbReference>
<dbReference type="EMBL" id="CP016268">
    <property type="protein sequence ID" value="ANO52012.1"/>
    <property type="molecule type" value="Genomic_DNA"/>
</dbReference>
<evidence type="ECO:0008006" key="8">
    <source>
        <dbReference type="Google" id="ProtNLM"/>
    </source>
</evidence>
<dbReference type="PANTHER" id="PTHR35371">
    <property type="entry name" value="INNER MEMBRANE PROTEIN"/>
    <property type="match status" value="1"/>
</dbReference>
<proteinExistence type="predicted"/>